<dbReference type="PROSITE" id="PS50994">
    <property type="entry name" value="INTEGRASE"/>
    <property type="match status" value="1"/>
</dbReference>
<feature type="non-terminal residue" evidence="3">
    <location>
        <position position="1"/>
    </location>
</feature>
<evidence type="ECO:0000256" key="1">
    <source>
        <dbReference type="SAM" id="MobiDB-lite"/>
    </source>
</evidence>
<feature type="compositionally biased region" description="Acidic residues" evidence="1">
    <location>
        <begin position="1103"/>
        <end position="1115"/>
    </location>
</feature>
<proteinExistence type="predicted"/>
<dbReference type="Gene3D" id="3.30.420.10">
    <property type="entry name" value="Ribonuclease H-like superfamily/Ribonuclease H"/>
    <property type="match status" value="1"/>
</dbReference>
<dbReference type="GO" id="GO:0003676">
    <property type="term" value="F:nucleic acid binding"/>
    <property type="evidence" value="ECO:0007669"/>
    <property type="project" value="InterPro"/>
</dbReference>
<organism evidence="3">
    <name type="scientific">Cladocopium goreaui</name>
    <dbReference type="NCBI Taxonomy" id="2562237"/>
    <lineage>
        <taxon>Eukaryota</taxon>
        <taxon>Sar</taxon>
        <taxon>Alveolata</taxon>
        <taxon>Dinophyceae</taxon>
        <taxon>Suessiales</taxon>
        <taxon>Symbiodiniaceae</taxon>
        <taxon>Cladocopium</taxon>
    </lineage>
</organism>
<feature type="region of interest" description="Disordered" evidence="1">
    <location>
        <begin position="1"/>
        <end position="54"/>
    </location>
</feature>
<dbReference type="EMBL" id="CAMXCT020003668">
    <property type="protein sequence ID" value="CAL1159026.1"/>
    <property type="molecule type" value="Genomic_DNA"/>
</dbReference>
<dbReference type="EMBL" id="CAMXCT010003668">
    <property type="protein sequence ID" value="CAI4005651.1"/>
    <property type="molecule type" value="Genomic_DNA"/>
</dbReference>
<feature type="compositionally biased region" description="Acidic residues" evidence="1">
    <location>
        <begin position="324"/>
        <end position="336"/>
    </location>
</feature>
<dbReference type="InterPro" id="IPR012337">
    <property type="entry name" value="RNaseH-like_sf"/>
</dbReference>
<feature type="compositionally biased region" description="Polar residues" evidence="1">
    <location>
        <begin position="11"/>
        <end position="29"/>
    </location>
</feature>
<gene>
    <name evidence="3" type="ORF">C1SCF055_LOCUS31359</name>
</gene>
<dbReference type="InterPro" id="IPR001584">
    <property type="entry name" value="Integrase_cat-core"/>
</dbReference>
<evidence type="ECO:0000259" key="2">
    <source>
        <dbReference type="PROSITE" id="PS50994"/>
    </source>
</evidence>
<feature type="domain" description="Integrase catalytic" evidence="2">
    <location>
        <begin position="1591"/>
        <end position="1766"/>
    </location>
</feature>
<feature type="compositionally biased region" description="Low complexity" evidence="1">
    <location>
        <begin position="35"/>
        <end position="48"/>
    </location>
</feature>
<dbReference type="GO" id="GO:0015074">
    <property type="term" value="P:DNA integration"/>
    <property type="evidence" value="ECO:0007669"/>
    <property type="project" value="InterPro"/>
</dbReference>
<feature type="compositionally biased region" description="Polar residues" evidence="1">
    <location>
        <begin position="1074"/>
        <end position="1088"/>
    </location>
</feature>
<reference evidence="3" key="1">
    <citation type="submission" date="2022-10" db="EMBL/GenBank/DDBJ databases">
        <authorList>
            <person name="Chen Y."/>
            <person name="Dougan E. K."/>
            <person name="Chan C."/>
            <person name="Rhodes N."/>
            <person name="Thang M."/>
        </authorList>
    </citation>
    <scope>NUCLEOTIDE SEQUENCE</scope>
</reference>
<accession>A0A9P1GCE8</accession>
<evidence type="ECO:0000313" key="3">
    <source>
        <dbReference type="EMBL" id="CAI4005651.1"/>
    </source>
</evidence>
<dbReference type="InterPro" id="IPR036397">
    <property type="entry name" value="RNaseH_sf"/>
</dbReference>
<dbReference type="InterPro" id="IPR013103">
    <property type="entry name" value="RVT_2"/>
</dbReference>
<name>A0A9P1GCE8_9DINO</name>
<evidence type="ECO:0000313" key="4">
    <source>
        <dbReference type="EMBL" id="CAL1159026.1"/>
    </source>
</evidence>
<protein>
    <recommendedName>
        <fullName evidence="2">Integrase catalytic domain-containing protein</fullName>
    </recommendedName>
</protein>
<dbReference type="SUPFAM" id="SSF53098">
    <property type="entry name" value="Ribonuclease H-like"/>
    <property type="match status" value="1"/>
</dbReference>
<feature type="region of interest" description="Disordered" evidence="1">
    <location>
        <begin position="293"/>
        <end position="341"/>
    </location>
</feature>
<reference evidence="4" key="2">
    <citation type="submission" date="2024-04" db="EMBL/GenBank/DDBJ databases">
        <authorList>
            <person name="Chen Y."/>
            <person name="Shah S."/>
            <person name="Dougan E. K."/>
            <person name="Thang M."/>
            <person name="Chan C."/>
        </authorList>
    </citation>
    <scope>NUCLEOTIDE SEQUENCE [LARGE SCALE GENOMIC DNA]</scope>
</reference>
<feature type="region of interest" description="Disordered" evidence="1">
    <location>
        <begin position="1043"/>
        <end position="1115"/>
    </location>
</feature>
<feature type="non-terminal residue" evidence="3">
    <location>
        <position position="2471"/>
    </location>
</feature>
<sequence length="2471" mass="277246">TWAPVGRDNRTGSAGTSDETSRSTSTGWNDSDWWGQVHGHGSSQQSSGWDDRGWDHGRQAGWLSDGQLRGFNVANVRNTTAMNNGRWAGSYDEQVQPYSEVEWGDARWHHPDVTMKTNEKVPIPEFSGEGSEQEVGKSARSYVRKVQVWLRCTRMPPSQRALALYNALSDRAWAYAEELDMDILASESGVSYYLEWIQTRFMEVEMTKISGMMNDLFRKCKKRQEQSVREFNVEFERMVLRLREVQCELPPLVKAWLYVDKLRLSENEELALLASVGNEYDVRKLQQAAMIQDRSLRHGAGGQDGASRPRWQKFSKQSVHMTTNEEELTSEDEPNDHDDHDQELVEESVAEAAHTAYLAYQGAKAKYKEAMKGRGVDLEEVRRRNEEKLKQAKARSFCSACKRRGHWHRDAECPLRDVKKDGNRPASPTQQVNMVQNVHSSCVANHADRVLATEFDMVAILDTACTKSVAGYPCFERYYKMADSLGIPWHVVDEVDHFQFGASKVFQSTFAIRGWFAIFGKWFMVKVALVPCAVPLLFSRPVLSQLGTQYDMAAQKVSIRSLGLEDLDIQTSNSGHPALFVAQFPEGAPPSGDEPLAFEDVWAPESVYMAAAVGGVSSVMSIPRRPQRFPIRSLLFMPAAATLKSPCKMNKAELTAELNRLGMVSTDKIVSLAEVGPSTSTWWPVEARFEPEWKAVNQERLQELSAYKRQVAMEQQVLKRVGSSSVGMNVSMEDRVSVLENRVANVSNLAATTAKGVGKDRSQRQMVVFATGEFKQRLLELLEKWVAGAQAAKASTTPSETTILPFKLQVVQAVVAQLENQGLTGEILSTLKMAPRQAVEACFYKDPPTEADKAWILNVLFSCTSEGLALRSLFNRIDSQLAWLGVGVTSEFVMTDPGTMVRVGPQTSSSSMVTHDSWLVPELRSLVSEARQETATKSSQDQELKGVTKLSLAELIAQAHSMRIPIPEKPTRGWLIRMLRDATATPADTIVPFGKFKGWLYREIPVPYLEWAVKETNGNPNAHPDLVRLATWAKVELERLSNNPRTGYAQEKMPDPEINATIPPPTVAEMRHGSGSSDSSWARVSAASTPKPRPRRTRRLQEMDSDAAEAEEEATEIDEIRMLETRLAELKEGDCSHSSEIEYDIGTCSLGTEVEPKDVNCSQAYVTKNVGSNFSKSEDGDFSEFEDGMEEYQLGGSESEDDGVRFMTNRQKARRGIAARKRMNRSTAQKLKANMVMMCTVMMSCLGATASFVHETCEGPVNDVLAIFTPSARLMPGHQREVDCLELFAGRARISEAFAKKRRGVLCPRDLLMGHDFRRREVQQEILSDIHEHRPGMVWLAPPCTLWGNFSHLNYDKQTLRRLRRKEMDLIKFADEVMDLQVALGGQFVLENPRGSDLWRTPTLQSWISPQRAHLAKVDLCSYGMRSIGDDFPLLKPISLLCSDEMFAHNIAQLCTGDHEHLPIQGKNTAHSAVYPTAFANAVVRAYSKSQAFVAFPTAAASASKDSGGYILDGEEVPDESYGAKAISFRGKVNPTIASALKRIHQNLGHPPNRELVRHLKLGGAPKPVIHTAEQMVCRVCERSSRAKPHKVSAPVTSLDFNEVVAADILWVDTADRKNLPALNIVDLASTYQVVIPLPGTKSEEVSQAFSSGWIQWAGIPKQVLIDLDSAFKDKFLALMDEKCIVVRSAAGQAHWQNGVCERHGGSWKAIYAKLLEENLILEEEFTVIRTGARAAFFQCQTKDALQRAIHHKPRQQPEHYEEVSETIRIKLAMKEVRSMINQIEGEEYDDVNDDDYVPSDMEVDGRGDLFKSSDAVPEGADMEVEDSLQGGVPSAQDRLWSDVASREKQIKSSFRKAQALDDLPVCLKKPRTQFMVKRCISEKGKEKQLEKELPWGLIPPDEKGLYQEQELKQWNEHVDFGAVKPLSLEESEKIRRTVAPERILRSRFAYKDKNYAKRKCDPKVPPKPKARLCIAGHCDPDLGTMDMQVDAPTTSRHSILLALQLALARGWRVSVGDIKAAFLNGVESDRKLYFSQPKRGIPSLEPGQLIEVLKGVFGLSTSPKLWWMKLSKEVLTIEIHHQGLHLTMKQNEIDPCVFMVCSQSTETTVHGLLLTHVDDIMLMAERELVPLLQKALQDRFPVDEWVSDEFEYVGCEYKCSEQEVRITQRHYTSGRVDKVTAKPRLRKGRMTQNDPSQEDIKKTNKAVDAALNFKDEGITLRKVLEQDIAFVVFHDAAWANVSHEPLEEDDVDWTGSHYVRSQLGSLVLITEKHAFSEGKGIFSIIDWKSKGSQRVCRSTFAGETMACTEGVESALFLRCLFLSFAQGRHVSEDESGKFSPLHCITDCKSLYDHLHREGVPKAPTEKRLAVDLAGLRQIFLREARHQWLARHQAGGEPTPERPCRPPLHWMPTHLQLADLLTKEMNAGAWHKGFCTGKKQQSRHAAALSFLDYHTNTIIFCFQNRPVLGSS</sequence>
<comment type="caution">
    <text evidence="3">The sequence shown here is derived from an EMBL/GenBank/DDBJ whole genome shotgun (WGS) entry which is preliminary data.</text>
</comment>
<dbReference type="Pfam" id="PF07727">
    <property type="entry name" value="RVT_2"/>
    <property type="match status" value="1"/>
</dbReference>
<dbReference type="OrthoDB" id="447452at2759"/>